<dbReference type="Pfam" id="PF22603">
    <property type="entry name" value="RAE1_2_domI_C"/>
    <property type="match status" value="1"/>
</dbReference>
<comment type="caution">
    <text evidence="4">The sequence shown here is derived from an EMBL/GenBank/DDBJ whole genome shotgun (WGS) entry which is preliminary data.</text>
</comment>
<evidence type="ECO:0000256" key="2">
    <source>
        <dbReference type="SAM" id="MobiDB-lite"/>
    </source>
</evidence>
<feature type="region of interest" description="Disordered" evidence="2">
    <location>
        <begin position="683"/>
        <end position="705"/>
    </location>
</feature>
<sequence length="705" mass="77131">MEFPEDVDCLIYGTGLAESILSASLSILGKQVLHIDRNDYYGGRLASFRFPDLVQVLDGKKQAVTSIHEESDPAVVSPSKLQLGSNPYSPVIHSSSHWFVSAHLNGTTSSSSQFVPPPVYSLPLVLAEDANVSPMVSELPDVPVSEGDEPCSTVPSASVPTVPEPTLWTRDRVEQRLCRVDIDLSPRIVYAHSPTVTALLRSDVTRYLEFRFVSRCLAYTVLPATTQNTSDEPVISELIRPNESASLFQIPVGRGELFKTRLLTLRQKRALGSFFEWCFHLELDSDAAPTTNAAQQDSLFLTYADRPFREFLHEQNRLDEFTQELVITNLALGCEDITTREAVRRIHRLLASMNRFGPYPILWPMYGCGDLPQAYCRMSAVFGAVFCLNHTLDSICPIEAQLGDLIPGHTDSANSTEVATPRRFVALLSDGHSVRTSCVVIGADAIPFEWIRPQISRWCARAILITDRSLLMEDRKPTDISMLAVPLSGRGGSFLDPVLLLELPVESVRRSDEALFLVHLSATIISPLDPASLFQSVIDRLFSVEDCSTDSRPRLLWAGYFCLPDLSTVDNTVPGAVGTRFTNQEGFYLCPGLDSAYDLDSIAITAESLFNGVAAHLGLSSRGSVQCAGGGGGSDGPTLSTLTSLNGQRDLPATAESVISTPPSTTSYITLAARWDGVFPPRPPRPEEIVMPTDQDVPNVSLELD</sequence>
<dbReference type="GO" id="GO:0005092">
    <property type="term" value="F:GDP-dissociation inhibitor activity"/>
    <property type="evidence" value="ECO:0007669"/>
    <property type="project" value="InterPro"/>
</dbReference>
<feature type="region of interest" description="Disordered" evidence="2">
    <location>
        <begin position="142"/>
        <end position="162"/>
    </location>
</feature>
<accession>A0A5J4NU40</accession>
<gene>
    <name evidence="4" type="ORF">DEA37_0009335</name>
</gene>
<dbReference type="GO" id="GO:0016192">
    <property type="term" value="P:vesicle-mediated transport"/>
    <property type="evidence" value="ECO:0007669"/>
    <property type="project" value="TreeGrafter"/>
</dbReference>
<feature type="domain" description="RAE1/2" evidence="3">
    <location>
        <begin position="460"/>
        <end position="572"/>
    </location>
</feature>
<keyword evidence="5" id="KW-1185">Reference proteome</keyword>
<dbReference type="GO" id="GO:0007264">
    <property type="term" value="P:small GTPase-mediated signal transduction"/>
    <property type="evidence" value="ECO:0007669"/>
    <property type="project" value="InterPro"/>
</dbReference>
<evidence type="ECO:0000313" key="5">
    <source>
        <dbReference type="Proteomes" id="UP000324629"/>
    </source>
</evidence>
<evidence type="ECO:0000313" key="4">
    <source>
        <dbReference type="EMBL" id="KAA3678912.1"/>
    </source>
</evidence>
<evidence type="ECO:0000259" key="3">
    <source>
        <dbReference type="Pfam" id="PF22603"/>
    </source>
</evidence>
<proteinExistence type="inferred from homology"/>
<dbReference type="GO" id="GO:0005829">
    <property type="term" value="C:cytosol"/>
    <property type="evidence" value="ECO:0007669"/>
    <property type="project" value="TreeGrafter"/>
</dbReference>
<dbReference type="GO" id="GO:0005968">
    <property type="term" value="C:Rab-protein geranylgeranyltransferase complex"/>
    <property type="evidence" value="ECO:0007669"/>
    <property type="project" value="TreeGrafter"/>
</dbReference>
<evidence type="ECO:0000256" key="1">
    <source>
        <dbReference type="ARBA" id="ARBA00005593"/>
    </source>
</evidence>
<dbReference type="EMBL" id="QNGE01000916">
    <property type="protein sequence ID" value="KAA3678912.1"/>
    <property type="molecule type" value="Genomic_DNA"/>
</dbReference>
<dbReference type="SUPFAM" id="SSF51905">
    <property type="entry name" value="FAD/NAD(P)-binding domain"/>
    <property type="match status" value="1"/>
</dbReference>
<reference evidence="4 5" key="1">
    <citation type="journal article" date="2019" name="Gigascience">
        <title>Whole-genome sequence of the oriental lung fluke Paragonimus westermani.</title>
        <authorList>
            <person name="Oey H."/>
            <person name="Zakrzewski M."/>
            <person name="Narain K."/>
            <person name="Devi K.R."/>
            <person name="Agatsuma T."/>
            <person name="Nawaratna S."/>
            <person name="Gobert G.N."/>
            <person name="Jones M.K."/>
            <person name="Ragan M.A."/>
            <person name="McManus D.P."/>
            <person name="Krause L."/>
        </authorList>
    </citation>
    <scope>NUCLEOTIDE SEQUENCE [LARGE SCALE GENOMIC DNA]</scope>
    <source>
        <strain evidence="4 5">IND2009</strain>
    </source>
</reference>
<dbReference type="GO" id="GO:0005634">
    <property type="term" value="C:nucleus"/>
    <property type="evidence" value="ECO:0007669"/>
    <property type="project" value="TreeGrafter"/>
</dbReference>
<dbReference type="InterPro" id="IPR018203">
    <property type="entry name" value="GDP_dissociation_inhibitor"/>
</dbReference>
<dbReference type="PRINTS" id="PR00891">
    <property type="entry name" value="RABGDIREP"/>
</dbReference>
<dbReference type="InterPro" id="IPR054420">
    <property type="entry name" value="RAE1_2_domI_C"/>
</dbReference>
<organism evidence="4 5">
    <name type="scientific">Paragonimus westermani</name>
    <dbReference type="NCBI Taxonomy" id="34504"/>
    <lineage>
        <taxon>Eukaryota</taxon>
        <taxon>Metazoa</taxon>
        <taxon>Spiralia</taxon>
        <taxon>Lophotrochozoa</taxon>
        <taxon>Platyhelminthes</taxon>
        <taxon>Trematoda</taxon>
        <taxon>Digenea</taxon>
        <taxon>Plagiorchiida</taxon>
        <taxon>Troglotremata</taxon>
        <taxon>Troglotrematidae</taxon>
        <taxon>Paragonimus</taxon>
    </lineage>
</organism>
<dbReference type="Gene3D" id="3.50.50.60">
    <property type="entry name" value="FAD/NAD(P)-binding domain"/>
    <property type="match status" value="2"/>
</dbReference>
<dbReference type="Pfam" id="PF00996">
    <property type="entry name" value="GDI"/>
    <property type="match status" value="2"/>
</dbReference>
<dbReference type="InterPro" id="IPR036188">
    <property type="entry name" value="FAD/NAD-bd_sf"/>
</dbReference>
<dbReference type="AlphaFoldDB" id="A0A5J4NU40"/>
<dbReference type="PANTHER" id="PTHR11787:SF4">
    <property type="entry name" value="CHM, RAB ESCORT PROTEIN 1"/>
    <property type="match status" value="1"/>
</dbReference>
<dbReference type="Proteomes" id="UP000324629">
    <property type="component" value="Unassembled WGS sequence"/>
</dbReference>
<dbReference type="Gene3D" id="3.30.519.10">
    <property type="entry name" value="Guanine Nucleotide Dissociation Inhibitor, domain 2"/>
    <property type="match status" value="2"/>
</dbReference>
<comment type="similarity">
    <text evidence="1">Belongs to the Rab GDI family.</text>
</comment>
<name>A0A5J4NU40_9TREM</name>
<dbReference type="PANTHER" id="PTHR11787">
    <property type="entry name" value="RAB GDP-DISSOCIATION INHIBITOR"/>
    <property type="match status" value="1"/>
</dbReference>
<protein>
    <recommendedName>
        <fullName evidence="3">RAE1/2 domain-containing protein</fullName>
    </recommendedName>
</protein>